<accession>I4VMY1</accession>
<name>I4VMY1_9GAMM</name>
<comment type="caution">
    <text evidence="1">The sequence shown here is derived from an EMBL/GenBank/DDBJ whole genome shotgun (WGS) entry which is preliminary data.</text>
</comment>
<dbReference type="AlphaFoldDB" id="I4VMY1"/>
<dbReference type="PATRIC" id="fig|1163408.3.peg.2553"/>
<reference evidence="1 2" key="1">
    <citation type="journal article" date="2012" name="J. Bacteriol.">
        <title>Genome sequences for six rhodanobacter strains, isolated from soils and the terrestrial subsurface, with variable denitrification capabilities.</title>
        <authorList>
            <person name="Kostka J.E."/>
            <person name="Green S.J."/>
            <person name="Rishishwar L."/>
            <person name="Prakash O."/>
            <person name="Katz L.S."/>
            <person name="Marino-Ramirez L."/>
            <person name="Jordan I.K."/>
            <person name="Munk C."/>
            <person name="Ivanova N."/>
            <person name="Mikhailova N."/>
            <person name="Watson D.B."/>
            <person name="Brown S.D."/>
            <person name="Palumbo A.V."/>
            <person name="Brooks S.C."/>
        </authorList>
    </citation>
    <scope>NUCLEOTIDE SEQUENCE [LARGE SCALE GENOMIC DNA]</scope>
    <source>
        <strain evidence="2">Jip2T</strain>
    </source>
</reference>
<organism evidence="1 2">
    <name type="scientific">Rhodanobacter fulvus Jip2</name>
    <dbReference type="NCBI Taxonomy" id="1163408"/>
    <lineage>
        <taxon>Bacteria</taxon>
        <taxon>Pseudomonadati</taxon>
        <taxon>Pseudomonadota</taxon>
        <taxon>Gammaproteobacteria</taxon>
        <taxon>Lysobacterales</taxon>
        <taxon>Rhodanobacteraceae</taxon>
        <taxon>Rhodanobacter</taxon>
    </lineage>
</organism>
<gene>
    <name evidence="1" type="ORF">UU9_12513</name>
</gene>
<dbReference type="RefSeq" id="WP_007082132.1">
    <property type="nucleotide sequence ID" value="NZ_AJXU01000051.1"/>
</dbReference>
<sequence>MIAFDHQPLAVHMIQRVTHSRPAVTITAPMPEQLGAAFDVVSEANRQAYIEQSAKTRDGVVAEFERT</sequence>
<protein>
    <submittedName>
        <fullName evidence="1">Uncharacterized protein</fullName>
    </submittedName>
</protein>
<evidence type="ECO:0000313" key="2">
    <source>
        <dbReference type="Proteomes" id="UP000004210"/>
    </source>
</evidence>
<dbReference type="EMBL" id="AJXU01000051">
    <property type="protein sequence ID" value="EIL88572.1"/>
    <property type="molecule type" value="Genomic_DNA"/>
</dbReference>
<keyword evidence="2" id="KW-1185">Reference proteome</keyword>
<proteinExistence type="predicted"/>
<evidence type="ECO:0000313" key="1">
    <source>
        <dbReference type="EMBL" id="EIL88572.1"/>
    </source>
</evidence>
<dbReference type="Proteomes" id="UP000004210">
    <property type="component" value="Unassembled WGS sequence"/>
</dbReference>
<dbReference type="STRING" id="1163408.UU9_12513"/>